<dbReference type="InterPro" id="IPR007716">
    <property type="entry name" value="NPL4_Zn-bd_put"/>
</dbReference>
<evidence type="ECO:0000256" key="7">
    <source>
        <dbReference type="SAM" id="Phobius"/>
    </source>
</evidence>
<dbReference type="GO" id="GO:0006511">
    <property type="term" value="P:ubiquitin-dependent protein catabolic process"/>
    <property type="evidence" value="ECO:0007669"/>
    <property type="project" value="InterPro"/>
</dbReference>
<evidence type="ECO:0000256" key="5">
    <source>
        <dbReference type="ARBA" id="ARBA00022816"/>
    </source>
</evidence>
<dbReference type="Pfam" id="PF05020">
    <property type="entry name" value="zf-NPL4"/>
    <property type="match status" value="1"/>
</dbReference>
<evidence type="ECO:0000256" key="6">
    <source>
        <dbReference type="ARBA" id="ARBA00023010"/>
    </source>
</evidence>
<keyword evidence="10" id="KW-1185">Reference proteome</keyword>
<dbReference type="EMBL" id="CP034456">
    <property type="protein sequence ID" value="QBM86395.1"/>
    <property type="molecule type" value="Genomic_DNA"/>
</dbReference>
<dbReference type="PROSITE" id="PS50249">
    <property type="entry name" value="MPN"/>
    <property type="match status" value="1"/>
</dbReference>
<evidence type="ECO:0000256" key="2">
    <source>
        <dbReference type="ARBA" id="ARBA00004556"/>
    </source>
</evidence>
<organism evidence="9 10">
    <name type="scientific">Metschnikowia aff. pulcherrima</name>
    <dbReference type="NCBI Taxonomy" id="2163413"/>
    <lineage>
        <taxon>Eukaryota</taxon>
        <taxon>Fungi</taxon>
        <taxon>Dikarya</taxon>
        <taxon>Ascomycota</taxon>
        <taxon>Saccharomycotina</taxon>
        <taxon>Pichiomycetes</taxon>
        <taxon>Metschnikowiaceae</taxon>
        <taxon>Metschnikowia</taxon>
    </lineage>
</organism>
<keyword evidence="6" id="KW-0811">Translocation</keyword>
<accession>A0A4P6XIW8</accession>
<dbReference type="CDD" id="cd08061">
    <property type="entry name" value="MPN_NPL4"/>
    <property type="match status" value="1"/>
</dbReference>
<evidence type="ECO:0000256" key="3">
    <source>
        <dbReference type="ARBA" id="ARBA00011025"/>
    </source>
</evidence>
<dbReference type="InterPro" id="IPR016563">
    <property type="entry name" value="Npl4"/>
</dbReference>
<dbReference type="InterPro" id="IPR037518">
    <property type="entry name" value="MPN"/>
</dbReference>
<protein>
    <recommendedName>
        <fullName evidence="4">Nuclear protein localization protein 4</fullName>
    </recommendedName>
</protein>
<dbReference type="PANTHER" id="PTHR12710">
    <property type="entry name" value="NUCLEAR PROTEIN LOCALIZATION 4"/>
    <property type="match status" value="1"/>
</dbReference>
<sequence length="641" mass="71676">MIIRSKRTIFINSFGNCFLYIPLASLSNAAAPFSIMLTFWRLLALPSHRLGCDMLLHQNQTPSLLSKTTLYNNAHKMILRFRSKKGMVRVLVDPAQQFTEALSEAAAKSEIPGGEIYVNNAPGEKGKHFSEFSGKLVADLDLKNGDILFLHYEEQITPSEPKIAAQSVNGSVAIDASEIASIIVPSSGKQELPIDQQLNKEEGMISRPKLYMCRHGEKGMCEYCSPLPPWNRDYLDEHGIKHKSFHAHVKELNEQQNTKNNGLSYIAPLKEPDYTIDLNCGGGHAPYPKGICSKCQPAPITLQQQKFRMVDHLEYADHTILNLFIDTWRQSGVQRYGVLYGRYEAYEKVPLGIKAVVEAIYEPPQASELDGVTLLPWEDEELVDKVALGLGLYKVGVVFTDLTDAKKGDGSVLCKRHKDSFFLSCIEAIMAARNQVKYPNVTRWAASQEYSSKFVTCVITGGLEGEIEPRAYQVSASAEALVKADDISASTHPNMIHIKETSGTRYVPDVFYSKINEYGLEVKENAKPAFPVDFLLVTLLDSFPLNPQPMFMLKFPIEARDFLGELQNMRAVHTQLQLGQGDASKLRDFHFLVYVAKMDILSGDEIDLLLRCVREGKTEDYVALVESGGWMTLLTILDHSV</sequence>
<comment type="similarity">
    <text evidence="3">Belongs to the NPL4 family.</text>
</comment>
<keyword evidence="7" id="KW-0472">Membrane</keyword>
<gene>
    <name evidence="9" type="primary">MPUL0A10340</name>
    <name evidence="9" type="ORF">METSCH_A10340</name>
</gene>
<dbReference type="GO" id="GO:0043130">
    <property type="term" value="F:ubiquitin binding"/>
    <property type="evidence" value="ECO:0007669"/>
    <property type="project" value="TreeGrafter"/>
</dbReference>
<keyword evidence="5" id="KW-0509">mRNA transport</keyword>
<dbReference type="InterPro" id="IPR007717">
    <property type="entry name" value="NPL4_C"/>
</dbReference>
<reference evidence="10" key="1">
    <citation type="submission" date="2019-03" db="EMBL/GenBank/DDBJ databases">
        <title>Snf2 controls pulcherriminic acid biosynthesis and connects pigmentation and antifungal activity of the yeast Metschnikowia pulcherrima.</title>
        <authorList>
            <person name="Gore-Lloyd D."/>
            <person name="Sumann I."/>
            <person name="Brachmann A.O."/>
            <person name="Schneeberger K."/>
            <person name="Ortiz-Merino R.A."/>
            <person name="Moreno-Beltran M."/>
            <person name="Schlaefli M."/>
            <person name="Kirner P."/>
            <person name="Santos Kron A."/>
            <person name="Wolfe K.H."/>
            <person name="Piel J."/>
            <person name="Ahrens C.H."/>
            <person name="Henk D."/>
            <person name="Freimoser F.M."/>
        </authorList>
    </citation>
    <scope>NUCLEOTIDE SEQUENCE [LARGE SCALE GENOMIC DNA]</scope>
    <source>
        <strain evidence="10">APC 1.2</strain>
    </source>
</reference>
<comment type="subcellular location">
    <subcellularLocation>
        <location evidence="2">Cytoplasm</location>
        <location evidence="2">Perinuclear region</location>
    </subcellularLocation>
    <subcellularLocation>
        <location evidence="1">Nucleus membrane</location>
        <topology evidence="1">Peripheral membrane protein</topology>
        <orientation evidence="1">Cytoplasmic side</orientation>
    </subcellularLocation>
</comment>
<dbReference type="STRING" id="2163413.A0A4P6XIW8"/>
<evidence type="ECO:0000313" key="9">
    <source>
        <dbReference type="EMBL" id="QBM86395.1"/>
    </source>
</evidence>
<evidence type="ECO:0000256" key="1">
    <source>
        <dbReference type="ARBA" id="ARBA00004335"/>
    </source>
</evidence>
<keyword evidence="5" id="KW-0813">Transport</keyword>
<dbReference type="GO" id="GO:0048471">
    <property type="term" value="C:perinuclear region of cytoplasm"/>
    <property type="evidence" value="ECO:0007669"/>
    <property type="project" value="UniProtKB-SubCell"/>
</dbReference>
<dbReference type="Proteomes" id="UP000292447">
    <property type="component" value="Chromosome I"/>
</dbReference>
<dbReference type="Gene3D" id="3.10.20.90">
    <property type="entry name" value="Phosphatidylinositol 3-kinase Catalytic Subunit, Chain A, domain 1"/>
    <property type="match status" value="1"/>
</dbReference>
<dbReference type="Pfam" id="PF05021">
    <property type="entry name" value="NPL4"/>
    <property type="match status" value="1"/>
</dbReference>
<dbReference type="GO" id="GO:0031625">
    <property type="term" value="F:ubiquitin protein ligase binding"/>
    <property type="evidence" value="ECO:0007669"/>
    <property type="project" value="TreeGrafter"/>
</dbReference>
<evidence type="ECO:0000256" key="4">
    <source>
        <dbReference type="ARBA" id="ARBA00019709"/>
    </source>
</evidence>
<dbReference type="GO" id="GO:0051028">
    <property type="term" value="P:mRNA transport"/>
    <property type="evidence" value="ECO:0007669"/>
    <property type="project" value="UniProtKB-KW"/>
</dbReference>
<evidence type="ECO:0000313" key="10">
    <source>
        <dbReference type="Proteomes" id="UP000292447"/>
    </source>
</evidence>
<dbReference type="GO" id="GO:0031965">
    <property type="term" value="C:nuclear membrane"/>
    <property type="evidence" value="ECO:0007669"/>
    <property type="project" value="UniProtKB-SubCell"/>
</dbReference>
<keyword evidence="7" id="KW-0812">Transmembrane</keyword>
<name>A0A4P6XIW8_9ASCO</name>
<feature type="transmembrane region" description="Helical" evidence="7">
    <location>
        <begin position="20"/>
        <end position="43"/>
    </location>
</feature>
<keyword evidence="7" id="KW-1133">Transmembrane helix</keyword>
<dbReference type="PANTHER" id="PTHR12710:SF0">
    <property type="entry name" value="NUCLEAR PROTEIN LOCALIZATION PROTEIN 4 HOMOLOG"/>
    <property type="match status" value="1"/>
</dbReference>
<keyword evidence="6" id="KW-0653">Protein transport</keyword>
<dbReference type="PIRSF" id="PIRSF010052">
    <property type="entry name" value="Polyub_prc_Npl4"/>
    <property type="match status" value="1"/>
</dbReference>
<dbReference type="AlphaFoldDB" id="A0A4P6XIW8"/>
<feature type="domain" description="MPN" evidence="8">
    <location>
        <begin position="313"/>
        <end position="450"/>
    </location>
</feature>
<proteinExistence type="inferred from homology"/>
<evidence type="ECO:0000259" key="8">
    <source>
        <dbReference type="PROSITE" id="PS50249"/>
    </source>
</evidence>
<dbReference type="GO" id="GO:0015031">
    <property type="term" value="P:protein transport"/>
    <property type="evidence" value="ECO:0007669"/>
    <property type="project" value="UniProtKB-KW"/>
</dbReference>